<dbReference type="PRINTS" id="PR00449">
    <property type="entry name" value="RASTRNSFRMNG"/>
</dbReference>
<dbReference type="SMART" id="SM00175">
    <property type="entry name" value="RAB"/>
    <property type="match status" value="1"/>
</dbReference>
<feature type="compositionally biased region" description="Basic residues" evidence="4">
    <location>
        <begin position="142"/>
        <end position="152"/>
    </location>
</feature>
<organism evidence="5 6">
    <name type="scientific">Reticulomyxa filosa</name>
    <dbReference type="NCBI Taxonomy" id="46433"/>
    <lineage>
        <taxon>Eukaryota</taxon>
        <taxon>Sar</taxon>
        <taxon>Rhizaria</taxon>
        <taxon>Retaria</taxon>
        <taxon>Foraminifera</taxon>
        <taxon>Monothalamids</taxon>
        <taxon>Reticulomyxidae</taxon>
        <taxon>Reticulomyxa</taxon>
    </lineage>
</organism>
<dbReference type="PANTHER" id="PTHR47981">
    <property type="entry name" value="RAB FAMILY"/>
    <property type="match status" value="1"/>
</dbReference>
<dbReference type="EMBL" id="ASPP01021728">
    <property type="protein sequence ID" value="ETO12100.1"/>
    <property type="molecule type" value="Genomic_DNA"/>
</dbReference>
<keyword evidence="2" id="KW-0547">Nucleotide-binding</keyword>
<dbReference type="SMART" id="SM00173">
    <property type="entry name" value="RAS"/>
    <property type="match status" value="1"/>
</dbReference>
<evidence type="ECO:0000313" key="5">
    <source>
        <dbReference type="EMBL" id="ETO12100.1"/>
    </source>
</evidence>
<dbReference type="SMART" id="SM00174">
    <property type="entry name" value="RHO"/>
    <property type="match status" value="1"/>
</dbReference>
<comment type="caution">
    <text evidence="5">The sequence shown here is derived from an EMBL/GenBank/DDBJ whole genome shotgun (WGS) entry which is preliminary data.</text>
</comment>
<dbReference type="GO" id="GO:0005525">
    <property type="term" value="F:GTP binding"/>
    <property type="evidence" value="ECO:0007669"/>
    <property type="project" value="UniProtKB-KW"/>
</dbReference>
<reference evidence="5 6" key="1">
    <citation type="journal article" date="2013" name="Curr. Biol.">
        <title>The Genome of the Foraminiferan Reticulomyxa filosa.</title>
        <authorList>
            <person name="Glockner G."/>
            <person name="Hulsmann N."/>
            <person name="Schleicher M."/>
            <person name="Noegel A.A."/>
            <person name="Eichinger L."/>
            <person name="Gallinger C."/>
            <person name="Pawlowski J."/>
            <person name="Sierra R."/>
            <person name="Euteneuer U."/>
            <person name="Pillet L."/>
            <person name="Moustafa A."/>
            <person name="Platzer M."/>
            <person name="Groth M."/>
            <person name="Szafranski K."/>
            <person name="Schliwa M."/>
        </authorList>
    </citation>
    <scope>NUCLEOTIDE SEQUENCE [LARGE SCALE GENOMIC DNA]</scope>
</reference>
<keyword evidence="6" id="KW-1185">Reference proteome</keyword>
<evidence type="ECO:0000256" key="1">
    <source>
        <dbReference type="ARBA" id="ARBA00006270"/>
    </source>
</evidence>
<dbReference type="InterPro" id="IPR001806">
    <property type="entry name" value="Small_GTPase"/>
</dbReference>
<dbReference type="PROSITE" id="PS51421">
    <property type="entry name" value="RAS"/>
    <property type="match status" value="1"/>
</dbReference>
<feature type="compositionally biased region" description="Acidic residues" evidence="4">
    <location>
        <begin position="167"/>
        <end position="178"/>
    </location>
</feature>
<dbReference type="Pfam" id="PF00071">
    <property type="entry name" value="Ras"/>
    <property type="match status" value="1"/>
</dbReference>
<evidence type="ECO:0000256" key="4">
    <source>
        <dbReference type="SAM" id="MobiDB-lite"/>
    </source>
</evidence>
<dbReference type="Gene3D" id="3.40.50.300">
    <property type="entry name" value="P-loop containing nucleotide triphosphate hydrolases"/>
    <property type="match status" value="1"/>
</dbReference>
<feature type="region of interest" description="Disordered" evidence="4">
    <location>
        <begin position="119"/>
        <end position="195"/>
    </location>
</feature>
<gene>
    <name evidence="5" type="ORF">RFI_25275</name>
</gene>
<protein>
    <submittedName>
        <fullName evidence="5">Putative Ras-related protein</fullName>
    </submittedName>
</protein>
<dbReference type="AlphaFoldDB" id="X6MGC0"/>
<proteinExistence type="inferred from homology"/>
<dbReference type="SUPFAM" id="SSF52540">
    <property type="entry name" value="P-loop containing nucleoside triphosphate hydrolases"/>
    <property type="match status" value="1"/>
</dbReference>
<keyword evidence="3" id="KW-0342">GTP-binding</keyword>
<dbReference type="PANTHER" id="PTHR47981:SF20">
    <property type="entry name" value="RAS-RELATED PROTEIN RAB-7A"/>
    <property type="match status" value="1"/>
</dbReference>
<name>X6MGC0_RETFI</name>
<dbReference type="PROSITE" id="PS51419">
    <property type="entry name" value="RAB"/>
    <property type="match status" value="1"/>
</dbReference>
<dbReference type="InterPro" id="IPR027417">
    <property type="entry name" value="P-loop_NTPase"/>
</dbReference>
<dbReference type="Proteomes" id="UP000023152">
    <property type="component" value="Unassembled WGS sequence"/>
</dbReference>
<evidence type="ECO:0000313" key="6">
    <source>
        <dbReference type="Proteomes" id="UP000023152"/>
    </source>
</evidence>
<accession>X6MGC0</accession>
<dbReference type="GO" id="GO:0003924">
    <property type="term" value="F:GTPase activity"/>
    <property type="evidence" value="ECO:0007669"/>
    <property type="project" value="InterPro"/>
</dbReference>
<evidence type="ECO:0000256" key="2">
    <source>
        <dbReference type="ARBA" id="ARBA00022741"/>
    </source>
</evidence>
<comment type="similarity">
    <text evidence="1">Belongs to the small GTPase superfamily. Rab family.</text>
</comment>
<sequence>MLKIIVLGDSGVGKTALLNSFAGNRLTKFTNQQLGVWDTAGQERHLSLGSAFFRGADACVLVFDCTNESSFRNIGAWRNHFIHDFGSFDPKTFPFLLCGNKCDLLSPRIPTLTPTVTMVKTASNRPKGANINKPINEDKQQKTTHKNTKKSTQKGSEETTGGNTGDDSGDASDSEDDNMSIHGIGDVKMPRSSTKPFGTSVNMIAAKSFADHYDRLNFAIIAVNVSSFFKKGMLFYQTSALDGTNVEKAFLELIYKASGINQSSSEENRFTITDVANIKNTNEQNIDKNTKSANSTDSRMQNTASRYSGKGLNLQILAEREAEKTQNNSTSYFNCGC</sequence>
<evidence type="ECO:0000256" key="3">
    <source>
        <dbReference type="ARBA" id="ARBA00023134"/>
    </source>
</evidence>